<dbReference type="Gene3D" id="3.30.1340.30">
    <property type="match status" value="1"/>
</dbReference>
<dbReference type="EMBL" id="CP043930">
    <property type="protein sequence ID" value="QGQ25864.1"/>
    <property type="molecule type" value="Genomic_DNA"/>
</dbReference>
<reference evidence="2 3" key="1">
    <citation type="submission" date="2019-09" db="EMBL/GenBank/DDBJ databases">
        <title>Gimesia benthica sp. nov., a novel bacterium isolated from deep-sea water of the Northwest Indian Ocean.</title>
        <authorList>
            <person name="Dai X."/>
        </authorList>
    </citation>
    <scope>NUCLEOTIDE SEQUENCE [LARGE SCALE GENOMIC DNA]</scope>
    <source>
        <strain evidence="2 3">E7</strain>
    </source>
</reference>
<evidence type="ECO:0000313" key="2">
    <source>
        <dbReference type="EMBL" id="QGQ25864.1"/>
    </source>
</evidence>
<dbReference type="InterPro" id="IPR007055">
    <property type="entry name" value="BON_dom"/>
</dbReference>
<dbReference type="PROSITE" id="PS50914">
    <property type="entry name" value="BON"/>
    <property type="match status" value="1"/>
</dbReference>
<proteinExistence type="predicted"/>
<dbReference type="AlphaFoldDB" id="A0A6I6AGS7"/>
<evidence type="ECO:0000259" key="1">
    <source>
        <dbReference type="PROSITE" id="PS50914"/>
    </source>
</evidence>
<keyword evidence="3" id="KW-1185">Reference proteome</keyword>
<evidence type="ECO:0000313" key="3">
    <source>
        <dbReference type="Proteomes" id="UP000427281"/>
    </source>
</evidence>
<organism evidence="2 3">
    <name type="scientific">Gimesia benthica</name>
    <dbReference type="NCBI Taxonomy" id="2608982"/>
    <lineage>
        <taxon>Bacteria</taxon>
        <taxon>Pseudomonadati</taxon>
        <taxon>Planctomycetota</taxon>
        <taxon>Planctomycetia</taxon>
        <taxon>Planctomycetales</taxon>
        <taxon>Planctomycetaceae</taxon>
        <taxon>Gimesia</taxon>
    </lineage>
</organism>
<protein>
    <submittedName>
        <fullName evidence="2">BON domain-containing protein</fullName>
    </submittedName>
</protein>
<dbReference type="Proteomes" id="UP000427281">
    <property type="component" value="Chromosome"/>
</dbReference>
<dbReference type="KEGG" id="gim:F1728_25755"/>
<feature type="domain" description="BON" evidence="1">
    <location>
        <begin position="29"/>
        <end position="97"/>
    </location>
</feature>
<gene>
    <name evidence="2" type="ORF">F1728_25755</name>
</gene>
<accession>A0A6I6AGS7</accession>
<sequence>MRSMYKDKVKFLKSLKYWSPMSQHISIDRAHQLNELISHAISQTSLASRQNVQYRVEQEQVYLTGIVSSYYEKQLAQESVSRIQGVRQVHNSLNVEPASRAALSVDLP</sequence>
<dbReference type="Pfam" id="PF04972">
    <property type="entry name" value="BON"/>
    <property type="match status" value="1"/>
</dbReference>
<name>A0A6I6AGS7_9PLAN</name>